<reference evidence="4" key="1">
    <citation type="journal article" date="2019" name="Int. J. Syst. Evol. Microbiol.">
        <title>The Global Catalogue of Microorganisms (GCM) 10K type strain sequencing project: providing services to taxonomists for standard genome sequencing and annotation.</title>
        <authorList>
            <consortium name="The Broad Institute Genomics Platform"/>
            <consortium name="The Broad Institute Genome Sequencing Center for Infectious Disease"/>
            <person name="Wu L."/>
            <person name="Ma J."/>
        </authorList>
    </citation>
    <scope>NUCLEOTIDE SEQUENCE [LARGE SCALE GENOMIC DNA]</scope>
    <source>
        <strain evidence="4">JCM 17738</strain>
    </source>
</reference>
<sequence length="204" mass="22414">MTTTAQESGKARVTRLKIEKFRAIGSSEIELGDTVALVGQNGAGKSSVLRALNAFFNFEAERDAFEAGLHRYSSTTQSIIEVEIAGLPAGGLPLDGATGMFLGRLKFQRKPIWQVWKAGKWETVPEFHDALRQHITYALVPIRRDHWVAHDPAGGLLEKAVEPNGVDIQRHVCVLSVGLRPVPSTGKPRRHLRSKTSSRPGCRV</sequence>
<organism evidence="3 4">
    <name type="scientific">Ornithinibacter aureus</name>
    <dbReference type="NCBI Taxonomy" id="622664"/>
    <lineage>
        <taxon>Bacteria</taxon>
        <taxon>Bacillati</taxon>
        <taxon>Actinomycetota</taxon>
        <taxon>Actinomycetes</taxon>
        <taxon>Micrococcales</taxon>
        <taxon>Intrasporangiaceae</taxon>
        <taxon>Ornithinibacter</taxon>
    </lineage>
</organism>
<comment type="caution">
    <text evidence="3">The sequence shown here is derived from an EMBL/GenBank/DDBJ whole genome shotgun (WGS) entry which is preliminary data.</text>
</comment>
<evidence type="ECO:0000313" key="4">
    <source>
        <dbReference type="Proteomes" id="UP001500390"/>
    </source>
</evidence>
<dbReference type="Gene3D" id="3.40.50.300">
    <property type="entry name" value="P-loop containing nucleotide triphosphate hydrolases"/>
    <property type="match status" value="1"/>
</dbReference>
<dbReference type="InterPro" id="IPR027417">
    <property type="entry name" value="P-loop_NTPase"/>
</dbReference>
<feature type="region of interest" description="Disordered" evidence="1">
    <location>
        <begin position="184"/>
        <end position="204"/>
    </location>
</feature>
<dbReference type="Proteomes" id="UP001500390">
    <property type="component" value="Unassembled WGS sequence"/>
</dbReference>
<dbReference type="EMBL" id="BAABFX010000012">
    <property type="protein sequence ID" value="GAA4390257.1"/>
    <property type="molecule type" value="Genomic_DNA"/>
</dbReference>
<dbReference type="SUPFAM" id="SSF53795">
    <property type="entry name" value="PEP carboxykinase-like"/>
    <property type="match status" value="1"/>
</dbReference>
<name>A0ABP8JFY1_9MICO</name>
<proteinExistence type="predicted"/>
<evidence type="ECO:0000313" key="3">
    <source>
        <dbReference type="EMBL" id="GAA4390257.1"/>
    </source>
</evidence>
<gene>
    <name evidence="3" type="ORF">GCM10023153_07200</name>
</gene>
<evidence type="ECO:0000259" key="2">
    <source>
        <dbReference type="Pfam" id="PF13175"/>
    </source>
</evidence>
<dbReference type="Pfam" id="PF13175">
    <property type="entry name" value="AAA_15"/>
    <property type="match status" value="1"/>
</dbReference>
<protein>
    <recommendedName>
        <fullName evidence="2">Endonuclease GajA/Old nuclease/RecF-like AAA domain-containing protein</fullName>
    </recommendedName>
</protein>
<keyword evidence="4" id="KW-1185">Reference proteome</keyword>
<dbReference type="SUPFAM" id="SSF52540">
    <property type="entry name" value="P-loop containing nucleoside triphosphate hydrolases"/>
    <property type="match status" value="1"/>
</dbReference>
<feature type="compositionally biased region" description="Basic residues" evidence="1">
    <location>
        <begin position="187"/>
        <end position="196"/>
    </location>
</feature>
<evidence type="ECO:0000256" key="1">
    <source>
        <dbReference type="SAM" id="MobiDB-lite"/>
    </source>
</evidence>
<accession>A0ABP8JFY1</accession>
<dbReference type="RefSeq" id="WP_159901109.1">
    <property type="nucleotide sequence ID" value="NZ_BAABFX010000012.1"/>
</dbReference>
<dbReference type="InterPro" id="IPR041685">
    <property type="entry name" value="AAA_GajA/Old/RecF-like"/>
</dbReference>
<feature type="domain" description="Endonuclease GajA/Old nuclease/RecF-like AAA" evidence="2">
    <location>
        <begin position="13"/>
        <end position="81"/>
    </location>
</feature>